<evidence type="ECO:0000313" key="2">
    <source>
        <dbReference type="EMBL" id="KAK5061587.1"/>
    </source>
</evidence>
<evidence type="ECO:0000313" key="3">
    <source>
        <dbReference type="Proteomes" id="UP001358417"/>
    </source>
</evidence>
<feature type="region of interest" description="Disordered" evidence="1">
    <location>
        <begin position="291"/>
        <end position="311"/>
    </location>
</feature>
<dbReference type="AlphaFoldDB" id="A0AAV9NQY0"/>
<evidence type="ECO:0000256" key="1">
    <source>
        <dbReference type="SAM" id="MobiDB-lite"/>
    </source>
</evidence>
<dbReference type="InterPro" id="IPR009003">
    <property type="entry name" value="Peptidase_S1_PA"/>
</dbReference>
<dbReference type="EMBL" id="JAVRRD010000003">
    <property type="protein sequence ID" value="KAK5061587.1"/>
    <property type="molecule type" value="Genomic_DNA"/>
</dbReference>
<proteinExistence type="predicted"/>
<gene>
    <name evidence="2" type="ORF">LTR84_008131</name>
</gene>
<accession>A0AAV9NQY0</accession>
<dbReference type="GeneID" id="89976296"/>
<comment type="caution">
    <text evidence="2">The sequence shown here is derived from an EMBL/GenBank/DDBJ whole genome shotgun (WGS) entry which is preliminary data.</text>
</comment>
<feature type="compositionally biased region" description="Pro residues" evidence="1">
    <location>
        <begin position="292"/>
        <end position="301"/>
    </location>
</feature>
<reference evidence="2 3" key="1">
    <citation type="submission" date="2023-08" db="EMBL/GenBank/DDBJ databases">
        <title>Black Yeasts Isolated from many extreme environments.</title>
        <authorList>
            <person name="Coleine C."/>
            <person name="Stajich J.E."/>
            <person name="Selbmann L."/>
        </authorList>
    </citation>
    <scope>NUCLEOTIDE SEQUENCE [LARGE SCALE GENOMIC DNA]</scope>
    <source>
        <strain evidence="2 3">CCFEE 5792</strain>
    </source>
</reference>
<dbReference type="Proteomes" id="UP001358417">
    <property type="component" value="Unassembled WGS sequence"/>
</dbReference>
<dbReference type="SUPFAM" id="SSF50494">
    <property type="entry name" value="Trypsin-like serine proteases"/>
    <property type="match status" value="1"/>
</dbReference>
<keyword evidence="3" id="KW-1185">Reference proteome</keyword>
<sequence>MNQPAESSPLEAHWPGPIGPDEAVVPLWPTIRPQIFDSISGLQWFTISVVSWGTNSNKSENPTTILIGAPRNTEKAWETLTGKIEAILDHVGLDGIGVTIIPAKHPFSALDDPAENILSTSAFQSDIEPGSSLAPKGVDTSATAGGCIRLRNQDSRTEDMIMSVFHCYRTVIGTEHELNGLRLDQASQIETVIPSDQDRTQKLQSIQITLQTAIAPLQNLQERFEWTGDLRLQKWIDDWTREIEEQEAQKRIINEFDSRVGSLRACSGFQIQNLHDWSLSAVTNRCSKLNTLPPPTDPQLVPPTTNDDLDSSTKRYYQPVDGEIKSWSARGPKFGDRVFKRGRTTGVTTGIISHLKTDIVLSNSQGQKIIFTGWEITPEPRPQPARPQPAGRDQSFVQASDSGAWVLDMDGNWRGMVFARLSSGSGVMEDVEVIKQDIERMTGCNVELP</sequence>
<organism evidence="2 3">
    <name type="scientific">Exophiala bonariae</name>
    <dbReference type="NCBI Taxonomy" id="1690606"/>
    <lineage>
        <taxon>Eukaryota</taxon>
        <taxon>Fungi</taxon>
        <taxon>Dikarya</taxon>
        <taxon>Ascomycota</taxon>
        <taxon>Pezizomycotina</taxon>
        <taxon>Eurotiomycetes</taxon>
        <taxon>Chaetothyriomycetidae</taxon>
        <taxon>Chaetothyriales</taxon>
        <taxon>Herpotrichiellaceae</taxon>
        <taxon>Exophiala</taxon>
    </lineage>
</organism>
<dbReference type="RefSeq" id="XP_064710684.1">
    <property type="nucleotide sequence ID" value="XM_064851681.1"/>
</dbReference>
<protein>
    <submittedName>
        <fullName evidence="2">Uncharacterized protein</fullName>
    </submittedName>
</protein>
<name>A0AAV9NQY0_9EURO</name>